<dbReference type="EMBL" id="JASBWT010000009">
    <property type="protein sequence ID" value="KAJ9101820.1"/>
    <property type="molecule type" value="Genomic_DNA"/>
</dbReference>
<protein>
    <submittedName>
        <fullName evidence="1">Uncharacterized protein</fullName>
    </submittedName>
</protein>
<comment type="caution">
    <text evidence="1">The sequence shown here is derived from an EMBL/GenBank/DDBJ whole genome shotgun (WGS) entry which is preliminary data.</text>
</comment>
<accession>A0ACC2VSD3</accession>
<evidence type="ECO:0000313" key="1">
    <source>
        <dbReference type="EMBL" id="KAJ9101820.1"/>
    </source>
</evidence>
<gene>
    <name evidence="1" type="ORF">QFC21_003159</name>
</gene>
<dbReference type="Proteomes" id="UP001227268">
    <property type="component" value="Unassembled WGS sequence"/>
</dbReference>
<keyword evidence="2" id="KW-1185">Reference proteome</keyword>
<organism evidence="1 2">
    <name type="scientific">Naganishia friedmannii</name>
    <dbReference type="NCBI Taxonomy" id="89922"/>
    <lineage>
        <taxon>Eukaryota</taxon>
        <taxon>Fungi</taxon>
        <taxon>Dikarya</taxon>
        <taxon>Basidiomycota</taxon>
        <taxon>Agaricomycotina</taxon>
        <taxon>Tremellomycetes</taxon>
        <taxon>Filobasidiales</taxon>
        <taxon>Filobasidiaceae</taxon>
        <taxon>Naganishia</taxon>
    </lineage>
</organism>
<reference evidence="1" key="1">
    <citation type="submission" date="2023-04" db="EMBL/GenBank/DDBJ databases">
        <title>Draft Genome sequencing of Naganishia species isolated from polar environments using Oxford Nanopore Technology.</title>
        <authorList>
            <person name="Leo P."/>
            <person name="Venkateswaran K."/>
        </authorList>
    </citation>
    <scope>NUCLEOTIDE SEQUENCE</scope>
    <source>
        <strain evidence="1">MNA-CCFEE 5423</strain>
    </source>
</reference>
<evidence type="ECO:0000313" key="2">
    <source>
        <dbReference type="Proteomes" id="UP001227268"/>
    </source>
</evidence>
<proteinExistence type="predicted"/>
<sequence length="451" mass="48908">MSSASPSNSMNPFALTDEEEDTSFPSSSTNARSSYPGHRKGLTSGSDPHPDGLPSRISGSTTAHDHKTAEDDDLETSGKDHTISYEDNEPPQSLLFGLAAESTGSISPGHPSNSRSVHDDSTPADSDIPTIDPESSVATAEQSMYMSYRPSSSANSQPVQSSSTSTLRSDTKKGVNLGSSSTFASHDLPRRTGRQQGIDEPGGDRKSKGKAVLDNSVVSSIKTTSSDDRNQVDRGRNSAVDHPIKHALSRANSASPPPDLLISPSSSVSSIGLSTKPHQSIPRDAAEEKRNLLPLPVTTPHTTSGNRMEGSSMVGRSVDSSSIRDVIFDAKGEHRREKKRSSGKSRTERQHHRHTKRHHKRSRAMESEEDDRGEDGGQCSDEDAGDNDQRAMLMSSLSNRNESKTGNHKRSRKRVDPTAGLSEREKALWLWANVTDLDGYLQEERNEKDEC</sequence>
<name>A0ACC2VSD3_9TREE</name>